<dbReference type="EMBL" id="CADEBD010000300">
    <property type="protein sequence ID" value="CAB3236056.1"/>
    <property type="molecule type" value="Genomic_DNA"/>
</dbReference>
<accession>A0A8S0ZRW4</accession>
<dbReference type="OrthoDB" id="7483461at2759"/>
<evidence type="ECO:0000313" key="3">
    <source>
        <dbReference type="Proteomes" id="UP000494106"/>
    </source>
</evidence>
<evidence type="ECO:0000313" key="4">
    <source>
        <dbReference type="Proteomes" id="UP000494256"/>
    </source>
</evidence>
<protein>
    <submittedName>
        <fullName evidence="2">Uncharacterized protein</fullName>
    </submittedName>
</protein>
<dbReference type="Proteomes" id="UP000494106">
    <property type="component" value="Unassembled WGS sequence"/>
</dbReference>
<organism evidence="2 4">
    <name type="scientific">Arctia plantaginis</name>
    <name type="common">Wood tiger moth</name>
    <name type="synonym">Phalaena plantaginis</name>
    <dbReference type="NCBI Taxonomy" id="874455"/>
    <lineage>
        <taxon>Eukaryota</taxon>
        <taxon>Metazoa</taxon>
        <taxon>Ecdysozoa</taxon>
        <taxon>Arthropoda</taxon>
        <taxon>Hexapoda</taxon>
        <taxon>Insecta</taxon>
        <taxon>Pterygota</taxon>
        <taxon>Neoptera</taxon>
        <taxon>Endopterygota</taxon>
        <taxon>Lepidoptera</taxon>
        <taxon>Glossata</taxon>
        <taxon>Ditrysia</taxon>
        <taxon>Noctuoidea</taxon>
        <taxon>Erebidae</taxon>
        <taxon>Arctiinae</taxon>
        <taxon>Arctia</taxon>
    </lineage>
</organism>
<name>A0A8S0ZRW4_ARCPL</name>
<reference evidence="3 4" key="1">
    <citation type="submission" date="2020-04" db="EMBL/GenBank/DDBJ databases">
        <authorList>
            <person name="Wallbank WR R."/>
            <person name="Pardo Diaz C."/>
            <person name="Kozak K."/>
            <person name="Martin S."/>
            <person name="Jiggins C."/>
            <person name="Moest M."/>
            <person name="Warren A I."/>
            <person name="Byers J.R.P. K."/>
            <person name="Montejo-Kovacevich G."/>
            <person name="Yen C E."/>
        </authorList>
    </citation>
    <scope>NUCLEOTIDE SEQUENCE [LARGE SCALE GENOMIC DNA]</scope>
</reference>
<gene>
    <name evidence="1" type="ORF">APLA_LOCUS3639</name>
    <name evidence="2" type="ORF">APLA_LOCUS7203</name>
</gene>
<dbReference type="Proteomes" id="UP000494256">
    <property type="component" value="Unassembled WGS sequence"/>
</dbReference>
<sequence length="76" mass="7689">MCAWWLCGDAGASVCSVRCADARGRAGGACAGGGGPVRATVSRAPHTSLSPFAAANGTTCAASFYAQNKHQQREET</sequence>
<keyword evidence="3" id="KW-1185">Reference proteome</keyword>
<dbReference type="EMBL" id="CADEBC010000346">
    <property type="protein sequence ID" value="CAB3228500.1"/>
    <property type="molecule type" value="Genomic_DNA"/>
</dbReference>
<dbReference type="AlphaFoldDB" id="A0A8S0ZRW4"/>
<evidence type="ECO:0000313" key="2">
    <source>
        <dbReference type="EMBL" id="CAB3236056.1"/>
    </source>
</evidence>
<proteinExistence type="predicted"/>
<comment type="caution">
    <text evidence="2">The sequence shown here is derived from an EMBL/GenBank/DDBJ whole genome shotgun (WGS) entry which is preliminary data.</text>
</comment>
<evidence type="ECO:0000313" key="1">
    <source>
        <dbReference type="EMBL" id="CAB3228500.1"/>
    </source>
</evidence>